<feature type="transmembrane region" description="Helical" evidence="1">
    <location>
        <begin position="73"/>
        <end position="89"/>
    </location>
</feature>
<dbReference type="RefSeq" id="WP_078346826.1">
    <property type="nucleotide sequence ID" value="NZ_MBTF01000003.1"/>
</dbReference>
<dbReference type="PANTHER" id="PTHR28026:SF9">
    <property type="entry name" value="2-HYDROXY-PALMITIC ACID DIOXYGENASE MPO1"/>
    <property type="match status" value="1"/>
</dbReference>
<feature type="transmembrane region" description="Helical" evidence="1">
    <location>
        <begin position="39"/>
        <end position="61"/>
    </location>
</feature>
<keyword evidence="3" id="KW-1185">Reference proteome</keyword>
<evidence type="ECO:0008006" key="4">
    <source>
        <dbReference type="Google" id="ProtNLM"/>
    </source>
</evidence>
<evidence type="ECO:0000256" key="1">
    <source>
        <dbReference type="SAM" id="Phobius"/>
    </source>
</evidence>
<name>A0A1S9PJ55_9SPHI</name>
<proteinExistence type="predicted"/>
<sequence length="178" mass="20427">MAKPKPNTIKPVLPKKDVRPIDVYFNRLDVSHQNPSNRLLHFICVPLMLFGALSIAWAIPFPHLAFLKSYESMFNWASFLIAFCVYYTLKLSPILSYTMLLVLFILSYGVSQLALWEQAGGIPLIWTGTIFLALAWLGQYIGGKKEGNEASFNEDKQLVLYTPVWVLYSLFKRLGWKY</sequence>
<dbReference type="GO" id="GO:0016020">
    <property type="term" value="C:membrane"/>
    <property type="evidence" value="ECO:0007669"/>
    <property type="project" value="GOC"/>
</dbReference>
<dbReference type="InterPro" id="IPR009305">
    <property type="entry name" value="Mpo1-like"/>
</dbReference>
<gene>
    <name evidence="2" type="ORF">BC343_21345</name>
</gene>
<dbReference type="EMBL" id="MBTF01000003">
    <property type="protein sequence ID" value="OOQ61000.1"/>
    <property type="molecule type" value="Genomic_DNA"/>
</dbReference>
<organism evidence="2 3">
    <name type="scientific">Mucilaginibacter pedocola</name>
    <dbReference type="NCBI Taxonomy" id="1792845"/>
    <lineage>
        <taxon>Bacteria</taxon>
        <taxon>Pseudomonadati</taxon>
        <taxon>Bacteroidota</taxon>
        <taxon>Sphingobacteriia</taxon>
        <taxon>Sphingobacteriales</taxon>
        <taxon>Sphingobacteriaceae</taxon>
        <taxon>Mucilaginibacter</taxon>
    </lineage>
</organism>
<protein>
    <recommendedName>
        <fullName evidence="4">DUF962 domain-containing protein</fullName>
    </recommendedName>
</protein>
<comment type="caution">
    <text evidence="2">The sequence shown here is derived from an EMBL/GenBank/DDBJ whole genome shotgun (WGS) entry which is preliminary data.</text>
</comment>
<evidence type="ECO:0000313" key="3">
    <source>
        <dbReference type="Proteomes" id="UP000189739"/>
    </source>
</evidence>
<dbReference type="Pfam" id="PF06127">
    <property type="entry name" value="Mpo1-like"/>
    <property type="match status" value="1"/>
</dbReference>
<evidence type="ECO:0000313" key="2">
    <source>
        <dbReference type="EMBL" id="OOQ61000.1"/>
    </source>
</evidence>
<dbReference type="AlphaFoldDB" id="A0A1S9PJ55"/>
<reference evidence="2 3" key="1">
    <citation type="submission" date="2016-07" db="EMBL/GenBank/DDBJ databases">
        <title>Genomic analysis of zinc-resistant bacterium Mucilaginibacter pedocola TBZ30.</title>
        <authorList>
            <person name="Huang J."/>
            <person name="Tang J."/>
        </authorList>
    </citation>
    <scope>NUCLEOTIDE SEQUENCE [LARGE SCALE GENOMIC DNA]</scope>
    <source>
        <strain evidence="2 3">TBZ30</strain>
    </source>
</reference>
<dbReference type="OrthoDB" id="5515308at2"/>
<keyword evidence="1" id="KW-0472">Membrane</keyword>
<keyword evidence="1" id="KW-0812">Transmembrane</keyword>
<dbReference type="STRING" id="1792845.BC343_21345"/>
<accession>A0A1S9PJ55</accession>
<feature type="transmembrane region" description="Helical" evidence="1">
    <location>
        <begin position="94"/>
        <end position="114"/>
    </location>
</feature>
<dbReference type="PANTHER" id="PTHR28026">
    <property type="entry name" value="DUF962 DOMAIN PROTEIN (AFU_ORTHOLOGUE AFUA_8G05310)"/>
    <property type="match status" value="1"/>
</dbReference>
<feature type="transmembrane region" description="Helical" evidence="1">
    <location>
        <begin position="120"/>
        <end position="137"/>
    </location>
</feature>
<dbReference type="GO" id="GO:0046521">
    <property type="term" value="P:sphingoid catabolic process"/>
    <property type="evidence" value="ECO:0007669"/>
    <property type="project" value="TreeGrafter"/>
</dbReference>
<keyword evidence="1" id="KW-1133">Transmembrane helix</keyword>
<dbReference type="Proteomes" id="UP000189739">
    <property type="component" value="Unassembled WGS sequence"/>
</dbReference>